<feature type="transmembrane region" description="Helical" evidence="1">
    <location>
        <begin position="155"/>
        <end position="177"/>
    </location>
</feature>
<feature type="transmembrane region" description="Helical" evidence="1">
    <location>
        <begin position="24"/>
        <end position="44"/>
    </location>
</feature>
<comment type="caution">
    <text evidence="2">The sequence shown here is derived from an EMBL/GenBank/DDBJ whole genome shotgun (WGS) entry which is preliminary data.</text>
</comment>
<protein>
    <submittedName>
        <fullName evidence="2">YwaF family protein</fullName>
    </submittedName>
</protein>
<evidence type="ECO:0000313" key="2">
    <source>
        <dbReference type="EMBL" id="HIT40790.1"/>
    </source>
</evidence>
<dbReference type="Pfam" id="PF14808">
    <property type="entry name" value="TMEM164"/>
    <property type="match status" value="1"/>
</dbReference>
<proteinExistence type="predicted"/>
<feature type="transmembrane region" description="Helical" evidence="1">
    <location>
        <begin position="248"/>
        <end position="269"/>
    </location>
</feature>
<gene>
    <name evidence="2" type="ORF">IAB60_01630</name>
</gene>
<feature type="transmembrane region" description="Helical" evidence="1">
    <location>
        <begin position="84"/>
        <end position="106"/>
    </location>
</feature>
<feature type="transmembrane region" description="Helical" evidence="1">
    <location>
        <begin position="56"/>
        <end position="78"/>
    </location>
</feature>
<dbReference type="AlphaFoldDB" id="A0A9D1GGM9"/>
<feature type="transmembrane region" description="Helical" evidence="1">
    <location>
        <begin position="197"/>
        <end position="216"/>
    </location>
</feature>
<keyword evidence="1" id="KW-0472">Membrane</keyword>
<evidence type="ECO:0000256" key="1">
    <source>
        <dbReference type="SAM" id="Phobius"/>
    </source>
</evidence>
<feature type="transmembrane region" description="Helical" evidence="1">
    <location>
        <begin position="127"/>
        <end position="149"/>
    </location>
</feature>
<keyword evidence="1" id="KW-0812">Transmembrane</keyword>
<sequence length="289" mass="32622">MIDRIAYLFGQTAWPMEMQAPGSAFHLLLSLAGIACAVLAAVFLAGRKNLRPENVLFSCGLLLAFSELYKQGFLYFVVNGRCYNWWYFPFQLCSIPMYLCLAYPFLARPHTSSGKHGVFNTRGSGAAAPILATFLQDFGLLGGFMALAFPEGFLYPYWTLTLHGFFWHFLLIFIGVYCGRRGLSDFGETGFARCLPLYFFCCLAATCINTAVQLTVYPESYADMFYINCFFPSEQPVFSRISLSLGNVWGHIAYLLSSCLGAFCIHLLMRRLFGPFHKRPTKHSENMVR</sequence>
<evidence type="ECO:0000313" key="3">
    <source>
        <dbReference type="Proteomes" id="UP000886860"/>
    </source>
</evidence>
<dbReference type="EMBL" id="DVKS01000030">
    <property type="protein sequence ID" value="HIT40790.1"/>
    <property type="molecule type" value="Genomic_DNA"/>
</dbReference>
<reference evidence="2" key="2">
    <citation type="journal article" date="2021" name="PeerJ">
        <title>Extensive microbial diversity within the chicken gut microbiome revealed by metagenomics and culture.</title>
        <authorList>
            <person name="Gilroy R."/>
            <person name="Ravi A."/>
            <person name="Getino M."/>
            <person name="Pursley I."/>
            <person name="Horton D.L."/>
            <person name="Alikhan N.F."/>
            <person name="Baker D."/>
            <person name="Gharbi K."/>
            <person name="Hall N."/>
            <person name="Watson M."/>
            <person name="Adriaenssens E.M."/>
            <person name="Foster-Nyarko E."/>
            <person name="Jarju S."/>
            <person name="Secka A."/>
            <person name="Antonio M."/>
            <person name="Oren A."/>
            <person name="Chaudhuri R.R."/>
            <person name="La Ragione R."/>
            <person name="Hildebrand F."/>
            <person name="Pallen M.J."/>
        </authorList>
    </citation>
    <scope>NUCLEOTIDE SEQUENCE</scope>
    <source>
        <strain evidence="2">CHK123-3438</strain>
    </source>
</reference>
<dbReference type="Proteomes" id="UP000886860">
    <property type="component" value="Unassembled WGS sequence"/>
</dbReference>
<name>A0A9D1GGM9_9FIRM</name>
<keyword evidence="1" id="KW-1133">Transmembrane helix</keyword>
<organism evidence="2 3">
    <name type="scientific">Candidatus Caccovicinus merdipullorum</name>
    <dbReference type="NCBI Taxonomy" id="2840724"/>
    <lineage>
        <taxon>Bacteria</taxon>
        <taxon>Bacillati</taxon>
        <taxon>Bacillota</taxon>
        <taxon>Clostridia</taxon>
        <taxon>Eubacteriales</taxon>
        <taxon>Candidatus Caccovicinus</taxon>
    </lineage>
</organism>
<accession>A0A9D1GGM9</accession>
<reference evidence="2" key="1">
    <citation type="submission" date="2020-10" db="EMBL/GenBank/DDBJ databases">
        <authorList>
            <person name="Gilroy R."/>
        </authorList>
    </citation>
    <scope>NUCLEOTIDE SEQUENCE</scope>
    <source>
        <strain evidence="2">CHK123-3438</strain>
    </source>
</reference>